<comment type="subcellular location">
    <subcellularLocation>
        <location evidence="1">Nucleus</location>
    </subcellularLocation>
</comment>
<dbReference type="PANTHER" id="PTHR46543">
    <property type="entry name" value="ZINC FINGER CCHC DOMAIN-CONTAINING PROTEIN 7"/>
    <property type="match status" value="1"/>
</dbReference>
<feature type="region of interest" description="Disordered" evidence="10">
    <location>
        <begin position="147"/>
        <end position="181"/>
    </location>
</feature>
<dbReference type="PROSITE" id="PS50158">
    <property type="entry name" value="ZF_CCHC"/>
    <property type="match status" value="2"/>
</dbReference>
<feature type="region of interest" description="Disordered" evidence="10">
    <location>
        <begin position="297"/>
        <end position="318"/>
    </location>
</feature>
<dbReference type="KEGG" id="csol:105362018"/>
<dbReference type="GO" id="GO:0071039">
    <property type="term" value="P:nuclear polyadenylation-dependent CUT catabolic process"/>
    <property type="evidence" value="ECO:0007669"/>
    <property type="project" value="TreeGrafter"/>
</dbReference>
<evidence type="ECO:0000256" key="9">
    <source>
        <dbReference type="PROSITE-ProRule" id="PRU00047"/>
    </source>
</evidence>
<dbReference type="GO" id="GO:0071037">
    <property type="term" value="P:nuclear polyadenylation-dependent snRNA catabolic process"/>
    <property type="evidence" value="ECO:0007669"/>
    <property type="project" value="TreeGrafter"/>
</dbReference>
<evidence type="ECO:0000313" key="12">
    <source>
        <dbReference type="Proteomes" id="UP000695007"/>
    </source>
</evidence>
<dbReference type="Proteomes" id="UP000695007">
    <property type="component" value="Unplaced"/>
</dbReference>
<dbReference type="GO" id="GO:0003723">
    <property type="term" value="F:RNA binding"/>
    <property type="evidence" value="ECO:0007669"/>
    <property type="project" value="TreeGrafter"/>
</dbReference>
<keyword evidence="5" id="KW-0862">Zinc</keyword>
<feature type="compositionally biased region" description="Polar residues" evidence="10">
    <location>
        <begin position="501"/>
        <end position="524"/>
    </location>
</feature>
<evidence type="ECO:0000256" key="8">
    <source>
        <dbReference type="ARBA" id="ARBA00043023"/>
    </source>
</evidence>
<dbReference type="PANTHER" id="PTHR46543:SF1">
    <property type="entry name" value="ZINC FINGER CCHC DOMAIN-CONTAINING PROTEIN 7"/>
    <property type="match status" value="1"/>
</dbReference>
<feature type="compositionally biased region" description="Polar residues" evidence="10">
    <location>
        <begin position="156"/>
        <end position="166"/>
    </location>
</feature>
<evidence type="ECO:0000256" key="1">
    <source>
        <dbReference type="ARBA" id="ARBA00004123"/>
    </source>
</evidence>
<keyword evidence="2" id="KW-0479">Metal-binding</keyword>
<feature type="compositionally biased region" description="Basic and acidic residues" evidence="10">
    <location>
        <begin position="525"/>
        <end position="536"/>
    </location>
</feature>
<sequence length="1262" mass="143919">MDFTTDASNHNESFTYSSDSNNDSDIESRLYAEIHFANIIDGDNDLIESAVDNELTQISEITSYNSSDINTFITGRENLNHFEQTESGDAETFNNLNEKSSIYFERHFKRANIMDEVDISSVPAESSLNKSSNIVPNINTLSNLKKMKKSNKRSAIDNSSNKSIESYNKKSKYTDKSINSSDRKNKEVIPSYLLNDLDISTINRLREHIKKNKLQQGKTKMKMLNPFHGKSADFAQLMDPEFLNLLHGKKLRLAKKAKNRKLKKTISKSIVENVSNITTDTNIPLIEIVDNGDKKILENDDDTTSQKNNTEATGNNIEQRNSLNISEIIDISSESSSDSKEDNFKYTSVATEKKLQAKNIVINDNSEESTSDCQSIFEIPVSPKPTPPVIVLKDSDNESRKSLIIREVESPTRGEDFLHSPNNTVSNKLSVDSESDSVSDMILNCSEIEPHVSNLSEIKKLNKLSNLRECDGGRNVIEADVTILEDSINSHASTIVSSVIKESNSNGSNNAEVASTNNETNNLNEKQKNKDDHSHKNISMEEYFFQPMTNEMRTFYNKSWGGEQFDIKKLKSQMSPDPNNWAVLKDDVINNVSHARRYFGKVCNNCRKPGHKQYNCPEAYKVIICHMCGGSGHLDTSCQNKICLTCGKKQNMYKKTCQYCRNLVCSRCDSQGHLSNTCPDLWRRYHQTVKNAIYNLINLSNTKLQMKINIVAILCRSDGAKIPKNLCNVMKPEKELYCCNCARKGHNSINCRKRHWSQHFQNPPYVSSYGGPNYTLQSDSSSCPDDVCDRVNLSSTLDNSDTEFGSDNADNLSTICQGGNNKKRKNAQAKQNLSKDNTAETKENVNIRIKSPDMGNGNNNPSFKTLHLKYYISPKSQSNKLKNLQVLLDFINTIKHNMQIDFLLKQNNKQINININCSCYLAFALKHLVSQFIDRNTFERSHIYLNCDRDANTILNHLSAKIIEMNNVTECPFELYEKTQQLSKEMGHENYWDNDLRHSLQCSELSRCHQKLLMIIYREGFGGNSLKNLLKVKDKIRFKMQGQAKKTNKLISFNCLFTYLYNYNNVFVPHRPKNLPTLMNLYKERIDMCNRIANDRSVFVRQAVGSDRDFTSTTTQEKLDNYVIATNNSSQPSMEELQPASTYTRSITASDTIFPTVSSETLRIENHTKENVKRRKKAKNLNTFYKLSKSCRDVNKKKKFKTMFETFIARTKLLIDTASKLDAPNIQNEIFILQNKMKDESYVTVKDVKPLKKLVNRLKQNK</sequence>
<evidence type="ECO:0000313" key="13">
    <source>
        <dbReference type="RefSeq" id="XP_011497646.1"/>
    </source>
</evidence>
<dbReference type="GO" id="GO:0071036">
    <property type="term" value="P:nuclear polyadenylation-dependent snoRNA catabolic process"/>
    <property type="evidence" value="ECO:0007669"/>
    <property type="project" value="TreeGrafter"/>
</dbReference>
<evidence type="ECO:0000256" key="2">
    <source>
        <dbReference type="ARBA" id="ARBA00022723"/>
    </source>
</evidence>
<dbReference type="SUPFAM" id="SSF57756">
    <property type="entry name" value="Retrovirus zinc finger-like domains"/>
    <property type="match status" value="1"/>
</dbReference>
<feature type="region of interest" description="Disordered" evidence="10">
    <location>
        <begin position="1"/>
        <end position="22"/>
    </location>
</feature>
<keyword evidence="4 9" id="KW-0863">Zinc-finger</keyword>
<dbReference type="InterPro" id="IPR036875">
    <property type="entry name" value="Znf_CCHC_sf"/>
</dbReference>
<evidence type="ECO:0000256" key="3">
    <source>
        <dbReference type="ARBA" id="ARBA00022737"/>
    </source>
</evidence>
<feature type="compositionally biased region" description="Polar residues" evidence="10">
    <location>
        <begin position="305"/>
        <end position="318"/>
    </location>
</feature>
<gene>
    <name evidence="13" type="primary">LOC105362018</name>
</gene>
<evidence type="ECO:0000256" key="7">
    <source>
        <dbReference type="ARBA" id="ARBA00041190"/>
    </source>
</evidence>
<dbReference type="GeneID" id="105362018"/>
<reference evidence="13" key="1">
    <citation type="submission" date="2025-08" db="UniProtKB">
        <authorList>
            <consortium name="RefSeq"/>
        </authorList>
    </citation>
    <scope>IDENTIFICATION</scope>
</reference>
<accession>A0AAJ6YGJ5</accession>
<dbReference type="GO" id="GO:0071035">
    <property type="term" value="P:nuclear polyadenylation-dependent rRNA catabolic process"/>
    <property type="evidence" value="ECO:0007669"/>
    <property type="project" value="TreeGrafter"/>
</dbReference>
<proteinExistence type="predicted"/>
<evidence type="ECO:0000259" key="11">
    <source>
        <dbReference type="PROSITE" id="PS50158"/>
    </source>
</evidence>
<dbReference type="SMART" id="SM00343">
    <property type="entry name" value="ZnF_C2HC"/>
    <property type="match status" value="4"/>
</dbReference>
<feature type="domain" description="CCHC-type" evidence="11">
    <location>
        <begin position="603"/>
        <end position="618"/>
    </location>
</feature>
<keyword evidence="12" id="KW-1185">Reference proteome</keyword>
<evidence type="ECO:0000256" key="5">
    <source>
        <dbReference type="ARBA" id="ARBA00022833"/>
    </source>
</evidence>
<protein>
    <recommendedName>
        <fullName evidence="7">Zinc finger CCHC domain-containing protein 7</fullName>
    </recommendedName>
    <alternativeName>
        <fullName evidence="8">TRAMP-like complex RNA-binding factor ZCCHC7</fullName>
    </alternativeName>
</protein>
<dbReference type="Gene3D" id="4.10.60.10">
    <property type="entry name" value="Zinc finger, CCHC-type"/>
    <property type="match status" value="2"/>
</dbReference>
<name>A0AAJ6YGJ5_9HYME</name>
<evidence type="ECO:0000256" key="6">
    <source>
        <dbReference type="ARBA" id="ARBA00023242"/>
    </source>
</evidence>
<keyword evidence="3" id="KW-0677">Repeat</keyword>
<dbReference type="RefSeq" id="XP_011497646.1">
    <property type="nucleotide sequence ID" value="XM_011499344.1"/>
</dbReference>
<feature type="domain" description="CCHC-type" evidence="11">
    <location>
        <begin position="665"/>
        <end position="680"/>
    </location>
</feature>
<dbReference type="AlphaFoldDB" id="A0AAJ6YGJ5"/>
<dbReference type="GO" id="GO:0071031">
    <property type="term" value="P:nuclear mRNA surveillance of mRNA 3'-end processing"/>
    <property type="evidence" value="ECO:0007669"/>
    <property type="project" value="TreeGrafter"/>
</dbReference>
<dbReference type="InterPro" id="IPR051644">
    <property type="entry name" value="TRAMP_AT-DNA-binding"/>
</dbReference>
<dbReference type="GO" id="GO:0008270">
    <property type="term" value="F:zinc ion binding"/>
    <property type="evidence" value="ECO:0007669"/>
    <property type="project" value="UniProtKB-KW"/>
</dbReference>
<feature type="region of interest" description="Disordered" evidence="10">
    <location>
        <begin position="501"/>
        <end position="536"/>
    </location>
</feature>
<feature type="region of interest" description="Disordered" evidence="10">
    <location>
        <begin position="815"/>
        <end position="842"/>
    </location>
</feature>
<feature type="compositionally biased region" description="Polar residues" evidence="10">
    <location>
        <begin position="1"/>
        <end position="16"/>
    </location>
</feature>
<keyword evidence="6" id="KW-0539">Nucleus</keyword>
<organism evidence="12 13">
    <name type="scientific">Ceratosolen solmsi marchali</name>
    <dbReference type="NCBI Taxonomy" id="326594"/>
    <lineage>
        <taxon>Eukaryota</taxon>
        <taxon>Metazoa</taxon>
        <taxon>Ecdysozoa</taxon>
        <taxon>Arthropoda</taxon>
        <taxon>Hexapoda</taxon>
        <taxon>Insecta</taxon>
        <taxon>Pterygota</taxon>
        <taxon>Neoptera</taxon>
        <taxon>Endopterygota</taxon>
        <taxon>Hymenoptera</taxon>
        <taxon>Apocrita</taxon>
        <taxon>Proctotrupomorpha</taxon>
        <taxon>Chalcidoidea</taxon>
        <taxon>Agaonidae</taxon>
        <taxon>Agaoninae</taxon>
        <taxon>Ceratosolen</taxon>
    </lineage>
</organism>
<evidence type="ECO:0000256" key="10">
    <source>
        <dbReference type="SAM" id="MobiDB-lite"/>
    </source>
</evidence>
<dbReference type="InterPro" id="IPR001878">
    <property type="entry name" value="Znf_CCHC"/>
</dbReference>
<evidence type="ECO:0000256" key="4">
    <source>
        <dbReference type="ARBA" id="ARBA00022771"/>
    </source>
</evidence>
<dbReference type="GO" id="GO:0031499">
    <property type="term" value="C:TRAMP complex"/>
    <property type="evidence" value="ECO:0007669"/>
    <property type="project" value="TreeGrafter"/>
</dbReference>
<dbReference type="GO" id="GO:0071038">
    <property type="term" value="P:TRAMP-dependent tRNA surveillance pathway"/>
    <property type="evidence" value="ECO:0007669"/>
    <property type="project" value="TreeGrafter"/>
</dbReference>